<organism evidence="2 3">
    <name type="scientific">Marinomonas aquiplantarum</name>
    <dbReference type="NCBI Taxonomy" id="491951"/>
    <lineage>
        <taxon>Bacteria</taxon>
        <taxon>Pseudomonadati</taxon>
        <taxon>Pseudomonadota</taxon>
        <taxon>Gammaproteobacteria</taxon>
        <taxon>Oceanospirillales</taxon>
        <taxon>Oceanospirillaceae</taxon>
        <taxon>Marinomonas</taxon>
    </lineage>
</organism>
<evidence type="ECO:0000313" key="2">
    <source>
        <dbReference type="EMBL" id="RBO82589.1"/>
    </source>
</evidence>
<dbReference type="Proteomes" id="UP000252086">
    <property type="component" value="Unassembled WGS sequence"/>
</dbReference>
<dbReference type="InterPro" id="IPR020518">
    <property type="entry name" value="Tscrpt_reg_PrtN"/>
</dbReference>
<name>A0A366CZC3_9GAMM</name>
<evidence type="ECO:0000256" key="1">
    <source>
        <dbReference type="SAM" id="MobiDB-lite"/>
    </source>
</evidence>
<dbReference type="AlphaFoldDB" id="A0A366CZC3"/>
<protein>
    <submittedName>
        <fullName evidence="2">Pyocin activator protein PrtN</fullName>
    </submittedName>
</protein>
<comment type="caution">
    <text evidence="2">The sequence shown here is derived from an EMBL/GenBank/DDBJ whole genome shotgun (WGS) entry which is preliminary data.</text>
</comment>
<gene>
    <name evidence="2" type="ORF">DFP76_10553</name>
</gene>
<dbReference type="RefSeq" id="WP_181799833.1">
    <property type="nucleotide sequence ID" value="NZ_QNRF01000005.1"/>
</dbReference>
<reference evidence="2 3" key="1">
    <citation type="submission" date="2018-06" db="EMBL/GenBank/DDBJ databases">
        <title>Genomic Encyclopedia of Type Strains, Phase III (KMG-III): the genomes of soil and plant-associated and newly described type strains.</title>
        <authorList>
            <person name="Whitman W."/>
        </authorList>
    </citation>
    <scope>NUCLEOTIDE SEQUENCE [LARGE SCALE GENOMIC DNA]</scope>
    <source>
        <strain evidence="2 3">CECT 7732</strain>
    </source>
</reference>
<dbReference type="EMBL" id="QNRF01000005">
    <property type="protein sequence ID" value="RBO82589.1"/>
    <property type="molecule type" value="Genomic_DNA"/>
</dbReference>
<proteinExistence type="predicted"/>
<sequence length="120" mass="13417">MSSKTLFLLMAEFEGRAAVKLEEALHYTNFKTLHEANKAANIGELPIPAFRMSKSQKSPYIIHLEDLAEALDKAREEAKQRALLLSGKAPIAAKQSKKQNLTKEGPVRRGRRVQREAMSA</sequence>
<dbReference type="GO" id="GO:0006355">
    <property type="term" value="P:regulation of DNA-templated transcription"/>
    <property type="evidence" value="ECO:0007669"/>
    <property type="project" value="InterPro"/>
</dbReference>
<feature type="region of interest" description="Disordered" evidence="1">
    <location>
        <begin position="92"/>
        <end position="120"/>
    </location>
</feature>
<dbReference type="Pfam" id="PF11112">
    <property type="entry name" value="PyocinActivator"/>
    <property type="match status" value="1"/>
</dbReference>
<evidence type="ECO:0000313" key="3">
    <source>
        <dbReference type="Proteomes" id="UP000252086"/>
    </source>
</evidence>
<accession>A0A366CZC3</accession>
<keyword evidence="3" id="KW-1185">Reference proteome</keyword>